<dbReference type="Gene3D" id="3.40.50.300">
    <property type="entry name" value="P-loop containing nucleotide triphosphate hydrolases"/>
    <property type="match status" value="1"/>
</dbReference>
<dbReference type="SUPFAM" id="SSF52540">
    <property type="entry name" value="P-loop containing nucleoside triphosphate hydrolases"/>
    <property type="match status" value="1"/>
</dbReference>
<dbReference type="PANTHER" id="PTHR24220:SF470">
    <property type="entry name" value="CELL DIVISION ATP-BINDING PROTEIN FTSE"/>
    <property type="match status" value="1"/>
</dbReference>
<evidence type="ECO:0000256" key="5">
    <source>
        <dbReference type="ARBA" id="ARBA00022741"/>
    </source>
</evidence>
<dbReference type="PANTHER" id="PTHR24220">
    <property type="entry name" value="IMPORT ATP-BINDING PROTEIN"/>
    <property type="match status" value="1"/>
</dbReference>
<evidence type="ECO:0000313" key="12">
    <source>
        <dbReference type="Proteomes" id="UP000033860"/>
    </source>
</evidence>
<accession>A0A0G1RY71</accession>
<evidence type="ECO:0000256" key="2">
    <source>
        <dbReference type="ARBA" id="ARBA00020019"/>
    </source>
</evidence>
<dbReference type="GO" id="GO:0005886">
    <property type="term" value="C:plasma membrane"/>
    <property type="evidence" value="ECO:0007669"/>
    <property type="project" value="UniProtKB-SubCell"/>
</dbReference>
<evidence type="ECO:0000259" key="10">
    <source>
        <dbReference type="PROSITE" id="PS50893"/>
    </source>
</evidence>
<dbReference type="InterPro" id="IPR003439">
    <property type="entry name" value="ABC_transporter-like_ATP-bd"/>
</dbReference>
<evidence type="ECO:0000256" key="1">
    <source>
        <dbReference type="ARBA" id="ARBA00005417"/>
    </source>
</evidence>
<keyword evidence="8 9" id="KW-0131">Cell cycle</keyword>
<proteinExistence type="inferred from homology"/>
<dbReference type="NCBIfam" id="TIGR02673">
    <property type="entry name" value="FtsE"/>
    <property type="match status" value="1"/>
</dbReference>
<evidence type="ECO:0000256" key="6">
    <source>
        <dbReference type="ARBA" id="ARBA00022840"/>
    </source>
</evidence>
<dbReference type="GO" id="GO:0051301">
    <property type="term" value="P:cell division"/>
    <property type="evidence" value="ECO:0007669"/>
    <property type="project" value="UniProtKB-UniRule"/>
</dbReference>
<comment type="function">
    <text evidence="9">Part of the ABC transporter FtsEX involved in cellular division.</text>
</comment>
<dbReference type="AlphaFoldDB" id="A0A0G1RY71"/>
<organism evidence="11 12">
    <name type="scientific">Candidatus Beckwithbacteria bacterium GW2011_GWB1_47_15</name>
    <dbReference type="NCBI Taxonomy" id="1618371"/>
    <lineage>
        <taxon>Bacteria</taxon>
        <taxon>Candidatus Beckwithiibacteriota</taxon>
    </lineage>
</organism>
<name>A0A0G1RY71_9BACT</name>
<evidence type="ECO:0000256" key="7">
    <source>
        <dbReference type="ARBA" id="ARBA00023136"/>
    </source>
</evidence>
<dbReference type="GO" id="GO:0022857">
    <property type="term" value="F:transmembrane transporter activity"/>
    <property type="evidence" value="ECO:0007669"/>
    <property type="project" value="TreeGrafter"/>
</dbReference>
<comment type="similarity">
    <text evidence="1 9">Belongs to the ABC transporter superfamily.</text>
</comment>
<evidence type="ECO:0000256" key="8">
    <source>
        <dbReference type="ARBA" id="ARBA00023306"/>
    </source>
</evidence>
<dbReference type="InterPro" id="IPR003593">
    <property type="entry name" value="AAA+_ATPase"/>
</dbReference>
<sequence>MIIFQKVSKSFPDGTLALDKASFQINKKEFVFFIGPSGAGKTTVMRLLRKELTPTSGSIVVMDKNLTDTEDDQVPFLRRDVGMCYQDFKLLSDRTVYENVALALEITGMEREKIEKRVAEVLKNVGLSKKANFFPIQISGGELQRVGIARALAPDPKILIADEPTGNLDPESGWEIIKLFKEINLAGTTVLVATHNAEVVDKFKERVIKLEDGKIVSDKKKGEYK</sequence>
<comment type="subcellular location">
    <subcellularLocation>
        <location evidence="9">Cell membrane</location>
        <topology evidence="9">Peripheral membrane protein</topology>
        <orientation evidence="9">Cytoplasmic side</orientation>
    </subcellularLocation>
</comment>
<feature type="domain" description="ABC transporter" evidence="10">
    <location>
        <begin position="2"/>
        <end position="224"/>
    </location>
</feature>
<dbReference type="EMBL" id="LCNT01000001">
    <property type="protein sequence ID" value="KKU62052.1"/>
    <property type="molecule type" value="Genomic_DNA"/>
</dbReference>
<comment type="subunit">
    <text evidence="9">Homodimer. Forms a membrane-associated complex with FtsX.</text>
</comment>
<dbReference type="InterPro" id="IPR015854">
    <property type="entry name" value="ABC_transpr_LolD-like"/>
</dbReference>
<dbReference type="GO" id="GO:0005524">
    <property type="term" value="F:ATP binding"/>
    <property type="evidence" value="ECO:0007669"/>
    <property type="project" value="UniProtKB-UniRule"/>
</dbReference>
<keyword evidence="5 9" id="KW-0547">Nucleotide-binding</keyword>
<dbReference type="PROSITE" id="PS50893">
    <property type="entry name" value="ABC_TRANSPORTER_2"/>
    <property type="match status" value="1"/>
</dbReference>
<dbReference type="InterPro" id="IPR027417">
    <property type="entry name" value="P-loop_NTPase"/>
</dbReference>
<protein>
    <recommendedName>
        <fullName evidence="2 9">Cell division ATP-binding protein FtsE</fullName>
    </recommendedName>
</protein>
<keyword evidence="6 9" id="KW-0067">ATP-binding</keyword>
<evidence type="ECO:0000256" key="9">
    <source>
        <dbReference type="RuleBase" id="RU365094"/>
    </source>
</evidence>
<gene>
    <name evidence="9" type="primary">ftsE</name>
    <name evidence="11" type="ORF">UX85_C0001G0266</name>
</gene>
<dbReference type="Proteomes" id="UP000033860">
    <property type="component" value="Unassembled WGS sequence"/>
</dbReference>
<evidence type="ECO:0000256" key="3">
    <source>
        <dbReference type="ARBA" id="ARBA00022475"/>
    </source>
</evidence>
<comment type="caution">
    <text evidence="11">The sequence shown here is derived from an EMBL/GenBank/DDBJ whole genome shotgun (WGS) entry which is preliminary data.</text>
</comment>
<dbReference type="SMART" id="SM00382">
    <property type="entry name" value="AAA"/>
    <property type="match status" value="1"/>
</dbReference>
<dbReference type="FunFam" id="3.40.50.300:FF:000056">
    <property type="entry name" value="Cell division ATP-binding protein FtsE"/>
    <property type="match status" value="1"/>
</dbReference>
<keyword evidence="4 9" id="KW-0132">Cell division</keyword>
<keyword evidence="7 9" id="KW-0472">Membrane</keyword>
<dbReference type="Pfam" id="PF00005">
    <property type="entry name" value="ABC_tran"/>
    <property type="match status" value="1"/>
</dbReference>
<dbReference type="GO" id="GO:0016887">
    <property type="term" value="F:ATP hydrolysis activity"/>
    <property type="evidence" value="ECO:0007669"/>
    <property type="project" value="InterPro"/>
</dbReference>
<dbReference type="InterPro" id="IPR005286">
    <property type="entry name" value="Cell_div_FtsE"/>
</dbReference>
<keyword evidence="3 9" id="KW-1003">Cell membrane</keyword>
<dbReference type="PROSITE" id="PS00211">
    <property type="entry name" value="ABC_TRANSPORTER_1"/>
    <property type="match status" value="1"/>
</dbReference>
<dbReference type="PATRIC" id="fig|1618371.3.peg.267"/>
<reference evidence="11 12" key="1">
    <citation type="journal article" date="2015" name="Nature">
        <title>rRNA introns, odd ribosomes, and small enigmatic genomes across a large radiation of phyla.</title>
        <authorList>
            <person name="Brown C.T."/>
            <person name="Hug L.A."/>
            <person name="Thomas B.C."/>
            <person name="Sharon I."/>
            <person name="Castelle C.J."/>
            <person name="Singh A."/>
            <person name="Wilkins M.J."/>
            <person name="Williams K.H."/>
            <person name="Banfield J.F."/>
        </authorList>
    </citation>
    <scope>NUCLEOTIDE SEQUENCE [LARGE SCALE GENOMIC DNA]</scope>
</reference>
<evidence type="ECO:0000256" key="4">
    <source>
        <dbReference type="ARBA" id="ARBA00022618"/>
    </source>
</evidence>
<evidence type="ECO:0000313" key="11">
    <source>
        <dbReference type="EMBL" id="KKU62052.1"/>
    </source>
</evidence>
<dbReference type="InterPro" id="IPR017871">
    <property type="entry name" value="ABC_transporter-like_CS"/>
</dbReference>